<evidence type="ECO:0000313" key="1">
    <source>
        <dbReference type="EMBL" id="TKC19267.1"/>
    </source>
</evidence>
<proteinExistence type="predicted"/>
<keyword evidence="2" id="KW-1185">Reference proteome</keyword>
<accession>A0A4U1DCB0</accession>
<dbReference type="Gene3D" id="1.10.10.60">
    <property type="entry name" value="Homeodomain-like"/>
    <property type="match status" value="1"/>
</dbReference>
<dbReference type="Proteomes" id="UP000307756">
    <property type="component" value="Unassembled WGS sequence"/>
</dbReference>
<name>A0A4U1DCB0_9BACI</name>
<dbReference type="RefSeq" id="WP_136830177.1">
    <property type="nucleotide sequence ID" value="NZ_SWBM01000001.1"/>
</dbReference>
<reference evidence="1 2" key="1">
    <citation type="journal article" date="2011" name="J. Microbiol.">
        <title>Bacillus kyonggiensis sp. nov., isolated from soil of a lettuce field.</title>
        <authorList>
            <person name="Dong K."/>
            <person name="Lee S."/>
        </authorList>
    </citation>
    <scope>NUCLEOTIDE SEQUENCE [LARGE SCALE GENOMIC DNA]</scope>
    <source>
        <strain evidence="1 2">NB22</strain>
    </source>
</reference>
<comment type="caution">
    <text evidence="1">The sequence shown here is derived from an EMBL/GenBank/DDBJ whole genome shotgun (WGS) entry which is preliminary data.</text>
</comment>
<sequence length="148" mass="17617">MNRYLFSDINIDKEKLDRSKWPTVHEDSLEPKKRNTFLKRKDVIDMYLDGEKTIEEICETCGINHTDLYRLLKRCISEDENNSVYGYKALIPRYRIKPYTRQANINGFDEVTEKLTGAFMRLLDIYPNIKTQIHNLVFNKKKARPLNQ</sequence>
<dbReference type="EMBL" id="SWBM01000001">
    <property type="protein sequence ID" value="TKC19267.1"/>
    <property type="molecule type" value="Genomic_DNA"/>
</dbReference>
<gene>
    <name evidence="1" type="ORF">FA727_06925</name>
</gene>
<evidence type="ECO:0000313" key="2">
    <source>
        <dbReference type="Proteomes" id="UP000307756"/>
    </source>
</evidence>
<dbReference type="AlphaFoldDB" id="A0A4U1DCB0"/>
<dbReference type="OrthoDB" id="8736397at2"/>
<organism evidence="1 2">
    <name type="scientific">Robertmurraya kyonggiensis</name>
    <dbReference type="NCBI Taxonomy" id="1037680"/>
    <lineage>
        <taxon>Bacteria</taxon>
        <taxon>Bacillati</taxon>
        <taxon>Bacillota</taxon>
        <taxon>Bacilli</taxon>
        <taxon>Bacillales</taxon>
        <taxon>Bacillaceae</taxon>
        <taxon>Robertmurraya</taxon>
    </lineage>
</organism>
<protein>
    <submittedName>
        <fullName evidence="1">Uncharacterized protein</fullName>
    </submittedName>
</protein>